<comment type="caution">
    <text evidence="1">The sequence shown here is derived from an EMBL/GenBank/DDBJ whole genome shotgun (WGS) entry which is preliminary data.</text>
</comment>
<dbReference type="Proteomes" id="UP000789901">
    <property type="component" value="Unassembled WGS sequence"/>
</dbReference>
<protein>
    <submittedName>
        <fullName evidence="1">11329_t:CDS:1</fullName>
    </submittedName>
</protein>
<evidence type="ECO:0000313" key="2">
    <source>
        <dbReference type="Proteomes" id="UP000789901"/>
    </source>
</evidence>
<accession>A0ABN7X2E3</accession>
<sequence length="67" mass="8099">KISEEMAKTKQYMEYKATETVKFHSMKRNKQKEAKYKDEVLNKKVLKIFKKIDEYIIDKEITNKEAP</sequence>
<evidence type="ECO:0000313" key="1">
    <source>
        <dbReference type="EMBL" id="CAG8846390.1"/>
    </source>
</evidence>
<proteinExistence type="predicted"/>
<feature type="non-terminal residue" evidence="1">
    <location>
        <position position="1"/>
    </location>
</feature>
<gene>
    <name evidence="1" type="ORF">GMARGA_LOCUS38138</name>
</gene>
<keyword evidence="2" id="KW-1185">Reference proteome</keyword>
<dbReference type="EMBL" id="CAJVQB010083284">
    <property type="protein sequence ID" value="CAG8846390.1"/>
    <property type="molecule type" value="Genomic_DNA"/>
</dbReference>
<reference evidence="1 2" key="1">
    <citation type="submission" date="2021-06" db="EMBL/GenBank/DDBJ databases">
        <authorList>
            <person name="Kallberg Y."/>
            <person name="Tangrot J."/>
            <person name="Rosling A."/>
        </authorList>
    </citation>
    <scope>NUCLEOTIDE SEQUENCE [LARGE SCALE GENOMIC DNA]</scope>
    <source>
        <strain evidence="1 2">120-4 pot B 10/14</strain>
    </source>
</reference>
<organism evidence="1 2">
    <name type="scientific">Gigaspora margarita</name>
    <dbReference type="NCBI Taxonomy" id="4874"/>
    <lineage>
        <taxon>Eukaryota</taxon>
        <taxon>Fungi</taxon>
        <taxon>Fungi incertae sedis</taxon>
        <taxon>Mucoromycota</taxon>
        <taxon>Glomeromycotina</taxon>
        <taxon>Glomeromycetes</taxon>
        <taxon>Diversisporales</taxon>
        <taxon>Gigasporaceae</taxon>
        <taxon>Gigaspora</taxon>
    </lineage>
</organism>
<name>A0ABN7X2E3_GIGMA</name>